<proteinExistence type="predicted"/>
<dbReference type="Gramene" id="rna-AYBTSS11_LOCUS2669">
    <property type="protein sequence ID" value="CAJ1880602.1"/>
    <property type="gene ID" value="gene-AYBTSS11_LOCUS2669"/>
</dbReference>
<evidence type="ECO:0000313" key="1">
    <source>
        <dbReference type="EMBL" id="CAJ1880602.1"/>
    </source>
</evidence>
<dbReference type="Proteomes" id="UP001189624">
    <property type="component" value="Chromosome 1"/>
</dbReference>
<dbReference type="EMBL" id="OY731398">
    <property type="protein sequence ID" value="CAJ1880602.1"/>
    <property type="molecule type" value="Genomic_DNA"/>
</dbReference>
<organism evidence="1 2">
    <name type="scientific">Sphenostylis stenocarpa</name>
    <dbReference type="NCBI Taxonomy" id="92480"/>
    <lineage>
        <taxon>Eukaryota</taxon>
        <taxon>Viridiplantae</taxon>
        <taxon>Streptophyta</taxon>
        <taxon>Embryophyta</taxon>
        <taxon>Tracheophyta</taxon>
        <taxon>Spermatophyta</taxon>
        <taxon>Magnoliopsida</taxon>
        <taxon>eudicotyledons</taxon>
        <taxon>Gunneridae</taxon>
        <taxon>Pentapetalae</taxon>
        <taxon>rosids</taxon>
        <taxon>fabids</taxon>
        <taxon>Fabales</taxon>
        <taxon>Fabaceae</taxon>
        <taxon>Papilionoideae</taxon>
        <taxon>50 kb inversion clade</taxon>
        <taxon>NPAAA clade</taxon>
        <taxon>indigoferoid/millettioid clade</taxon>
        <taxon>Phaseoleae</taxon>
        <taxon>Sphenostylis</taxon>
    </lineage>
</organism>
<reference evidence="1" key="1">
    <citation type="submission" date="2023-10" db="EMBL/GenBank/DDBJ databases">
        <authorList>
            <person name="Domelevo Entfellner J.-B."/>
        </authorList>
    </citation>
    <scope>NUCLEOTIDE SEQUENCE</scope>
</reference>
<gene>
    <name evidence="1" type="ORF">AYBTSS11_LOCUS2669</name>
</gene>
<evidence type="ECO:0000313" key="2">
    <source>
        <dbReference type="Proteomes" id="UP001189624"/>
    </source>
</evidence>
<accession>A0AA86S3N7</accession>
<keyword evidence="2" id="KW-1185">Reference proteome</keyword>
<sequence length="146" mass="16660">MLSVHLHATVDEQYCLELYMHVPWSAYRCKKTIGRRKEGVFSSEHNGLVQEVEPPDLQKHRGVGVASNLVLLYPVLLKTKSCFAAYLSALETESTRHHQVSWSLPEFRDSDTHYDHFLEQALSTDGQQVFLALLLIAHILPCTQDK</sequence>
<protein>
    <submittedName>
        <fullName evidence="1">Uncharacterized protein</fullName>
    </submittedName>
</protein>
<dbReference type="AlphaFoldDB" id="A0AA86S3N7"/>
<name>A0AA86S3N7_9FABA</name>